<dbReference type="OrthoDB" id="9803714at2"/>
<dbReference type="PROSITE" id="PS50931">
    <property type="entry name" value="HTH_LYSR"/>
    <property type="match status" value="1"/>
</dbReference>
<dbReference type="InterPro" id="IPR000847">
    <property type="entry name" value="LysR_HTH_N"/>
</dbReference>
<keyword evidence="4" id="KW-0804">Transcription</keyword>
<reference evidence="6 7" key="1">
    <citation type="submission" date="2016-11" db="EMBL/GenBank/DDBJ databases">
        <authorList>
            <person name="Jaros S."/>
            <person name="Januszkiewicz K."/>
            <person name="Wedrychowicz H."/>
        </authorList>
    </citation>
    <scope>NUCLEOTIDE SEQUENCE [LARGE SCALE GENOMIC DNA]</scope>
    <source>
        <strain evidence="6 7">DSM 10068</strain>
    </source>
</reference>
<sequence>MVNELKVKCFMCLAETLSFTEAGRRLFISQQAVSRHIAGLEQDLGIRLFERSRNSVELTEAGVRFFQFFRETGSRLQLLLAELAGEYAIQTKNIRIGYQNWLEFGPALGSAMAVLRESTPDLHLLGERHSPVALITLLESAKLDMILIHERFIPINSELRRLLLIKTPMQVVISRRDPLCIGFNGDYHIFESRPLLIDAFEGENQIATVARAGNELAPYKFEPKEIIVLPNRDSIYTEAELGRGIFLSSSMSQTIQNGSLARFDTDVLEGLFCVWRTSNSTFYIEQYAKQLRREYSALTERFLKTYRWE</sequence>
<evidence type="ECO:0000256" key="4">
    <source>
        <dbReference type="ARBA" id="ARBA00023163"/>
    </source>
</evidence>
<evidence type="ECO:0000256" key="1">
    <source>
        <dbReference type="ARBA" id="ARBA00009437"/>
    </source>
</evidence>
<evidence type="ECO:0000313" key="7">
    <source>
        <dbReference type="Proteomes" id="UP000183995"/>
    </source>
</evidence>
<dbReference type="InterPro" id="IPR036390">
    <property type="entry name" value="WH_DNA-bd_sf"/>
</dbReference>
<dbReference type="SUPFAM" id="SSF53850">
    <property type="entry name" value="Periplasmic binding protein-like II"/>
    <property type="match status" value="1"/>
</dbReference>
<dbReference type="RefSeq" id="WP_073078542.1">
    <property type="nucleotide sequence ID" value="NZ_FQXV01000006.1"/>
</dbReference>
<dbReference type="InterPro" id="IPR036388">
    <property type="entry name" value="WH-like_DNA-bd_sf"/>
</dbReference>
<feature type="domain" description="HTH lysR-type" evidence="5">
    <location>
        <begin position="8"/>
        <end position="59"/>
    </location>
</feature>
<dbReference type="GO" id="GO:0032993">
    <property type="term" value="C:protein-DNA complex"/>
    <property type="evidence" value="ECO:0007669"/>
    <property type="project" value="TreeGrafter"/>
</dbReference>
<dbReference type="AlphaFoldDB" id="A0A1M5XW23"/>
<name>A0A1M5XW23_9FIRM</name>
<dbReference type="PRINTS" id="PR00039">
    <property type="entry name" value="HTHLYSR"/>
</dbReference>
<protein>
    <submittedName>
        <fullName evidence="6">DNA-binding transcriptional regulator, LysR family</fullName>
    </submittedName>
</protein>
<accession>A0A1M5XW23</accession>
<evidence type="ECO:0000256" key="3">
    <source>
        <dbReference type="ARBA" id="ARBA00023125"/>
    </source>
</evidence>
<dbReference type="Gene3D" id="1.10.10.10">
    <property type="entry name" value="Winged helix-like DNA-binding domain superfamily/Winged helix DNA-binding domain"/>
    <property type="match status" value="1"/>
</dbReference>
<keyword evidence="7" id="KW-1185">Reference proteome</keyword>
<dbReference type="EMBL" id="FQXV01000006">
    <property type="protein sequence ID" value="SHI03946.1"/>
    <property type="molecule type" value="Genomic_DNA"/>
</dbReference>
<evidence type="ECO:0000256" key="2">
    <source>
        <dbReference type="ARBA" id="ARBA00023015"/>
    </source>
</evidence>
<dbReference type="SUPFAM" id="SSF46785">
    <property type="entry name" value="Winged helix' DNA-binding domain"/>
    <property type="match status" value="1"/>
</dbReference>
<organism evidence="6 7">
    <name type="scientific">Sporobacter termitidis DSM 10068</name>
    <dbReference type="NCBI Taxonomy" id="1123282"/>
    <lineage>
        <taxon>Bacteria</taxon>
        <taxon>Bacillati</taxon>
        <taxon>Bacillota</taxon>
        <taxon>Clostridia</taxon>
        <taxon>Eubacteriales</taxon>
        <taxon>Oscillospiraceae</taxon>
        <taxon>Sporobacter</taxon>
    </lineage>
</organism>
<dbReference type="STRING" id="1123282.SAMN02745823_02085"/>
<dbReference type="GO" id="GO:0003700">
    <property type="term" value="F:DNA-binding transcription factor activity"/>
    <property type="evidence" value="ECO:0007669"/>
    <property type="project" value="InterPro"/>
</dbReference>
<keyword evidence="3 6" id="KW-0238">DNA-binding</keyword>
<comment type="similarity">
    <text evidence="1">Belongs to the LysR transcriptional regulatory family.</text>
</comment>
<evidence type="ECO:0000313" key="6">
    <source>
        <dbReference type="EMBL" id="SHI03946.1"/>
    </source>
</evidence>
<keyword evidence="2" id="KW-0805">Transcription regulation</keyword>
<dbReference type="PANTHER" id="PTHR30346:SF17">
    <property type="entry name" value="LYSR FAMILY TRANSCRIPTIONAL REGULATOR"/>
    <property type="match status" value="1"/>
</dbReference>
<dbReference type="GO" id="GO:0003677">
    <property type="term" value="F:DNA binding"/>
    <property type="evidence" value="ECO:0007669"/>
    <property type="project" value="UniProtKB-KW"/>
</dbReference>
<dbReference type="PANTHER" id="PTHR30346">
    <property type="entry name" value="TRANSCRIPTIONAL DUAL REGULATOR HCAR-RELATED"/>
    <property type="match status" value="1"/>
</dbReference>
<dbReference type="FunFam" id="1.10.10.10:FF:000001">
    <property type="entry name" value="LysR family transcriptional regulator"/>
    <property type="match status" value="1"/>
</dbReference>
<dbReference type="Proteomes" id="UP000183995">
    <property type="component" value="Unassembled WGS sequence"/>
</dbReference>
<proteinExistence type="inferred from homology"/>
<dbReference type="Pfam" id="PF00126">
    <property type="entry name" value="HTH_1"/>
    <property type="match status" value="1"/>
</dbReference>
<evidence type="ECO:0000259" key="5">
    <source>
        <dbReference type="PROSITE" id="PS50931"/>
    </source>
</evidence>
<gene>
    <name evidence="6" type="ORF">SAMN02745823_02085</name>
</gene>